<feature type="transmembrane region" description="Helical" evidence="8">
    <location>
        <begin position="300"/>
        <end position="318"/>
    </location>
</feature>
<feature type="transmembrane region" description="Helical" evidence="8">
    <location>
        <begin position="270"/>
        <end position="288"/>
    </location>
</feature>
<name>A0ABW3NTU3_9FLAO</name>
<dbReference type="PANTHER" id="PTHR21716">
    <property type="entry name" value="TRANSMEMBRANE PROTEIN"/>
    <property type="match status" value="1"/>
</dbReference>
<keyword evidence="10" id="KW-1185">Reference proteome</keyword>
<keyword evidence="5 8" id="KW-0812">Transmembrane</keyword>
<sequence length="353" mass="39800">MNQIKRLLFPVTAIIIGVYFLFMGLVEAKAFLAPLVMAVILALLMIPVCSKMEQWKMKRIIASLLSTFLVFLLSLVFAGLVGFQVKSFVDDWEKIQNTMKPKIEKAEKYIAENTPLTRQKVESYESGKKLADKTAKKTNTGKQALSLINQVMSFFSNYLLTFIYIFFLLNYRRMFREFILRLFPDDHHSKVENIITKTAKVAQGYLQGRLVLILFLAVLYSIGLGISGVKNFIIISLISAFLSLIPFIGNLVGLLMAMSIGYLTQGDTNILIGIVITFSLVQFIESYILEPYVVGDKVDIHPFFIILAVILGNMVWGIMGMILAIPVLGIINVIFMHIPVLSPFSFLLSKQDQ</sequence>
<dbReference type="Proteomes" id="UP001597131">
    <property type="component" value="Unassembled WGS sequence"/>
</dbReference>
<dbReference type="Pfam" id="PF01594">
    <property type="entry name" value="AI-2E_transport"/>
    <property type="match status" value="1"/>
</dbReference>
<evidence type="ECO:0000313" key="10">
    <source>
        <dbReference type="Proteomes" id="UP001597131"/>
    </source>
</evidence>
<comment type="similarity">
    <text evidence="2">Belongs to the autoinducer-2 exporter (AI-2E) (TC 2.A.86) family.</text>
</comment>
<keyword evidence="3" id="KW-0813">Transport</keyword>
<evidence type="ECO:0000313" key="9">
    <source>
        <dbReference type="EMBL" id="MFD1096005.1"/>
    </source>
</evidence>
<feature type="transmembrane region" description="Helical" evidence="8">
    <location>
        <begin position="232"/>
        <end position="258"/>
    </location>
</feature>
<evidence type="ECO:0000256" key="8">
    <source>
        <dbReference type="SAM" id="Phobius"/>
    </source>
</evidence>
<dbReference type="RefSeq" id="WP_380745188.1">
    <property type="nucleotide sequence ID" value="NZ_JBHTLI010000001.1"/>
</dbReference>
<feature type="transmembrane region" description="Helical" evidence="8">
    <location>
        <begin position="61"/>
        <end position="83"/>
    </location>
</feature>
<feature type="transmembrane region" description="Helical" evidence="8">
    <location>
        <begin position="210"/>
        <end position="226"/>
    </location>
</feature>
<feature type="transmembrane region" description="Helical" evidence="8">
    <location>
        <begin position="151"/>
        <end position="171"/>
    </location>
</feature>
<evidence type="ECO:0000256" key="5">
    <source>
        <dbReference type="ARBA" id="ARBA00022692"/>
    </source>
</evidence>
<comment type="subcellular location">
    <subcellularLocation>
        <location evidence="1">Cell membrane</location>
        <topology evidence="1">Multi-pass membrane protein</topology>
    </subcellularLocation>
</comment>
<evidence type="ECO:0000256" key="7">
    <source>
        <dbReference type="ARBA" id="ARBA00023136"/>
    </source>
</evidence>
<dbReference type="EMBL" id="JBHTLI010000001">
    <property type="protein sequence ID" value="MFD1096005.1"/>
    <property type="molecule type" value="Genomic_DNA"/>
</dbReference>
<accession>A0ABW3NTU3</accession>
<dbReference type="PANTHER" id="PTHR21716:SF53">
    <property type="entry name" value="PERMEASE PERM-RELATED"/>
    <property type="match status" value="1"/>
</dbReference>
<protein>
    <submittedName>
        <fullName evidence="9">AI-2E family transporter</fullName>
    </submittedName>
</protein>
<evidence type="ECO:0000256" key="2">
    <source>
        <dbReference type="ARBA" id="ARBA00009773"/>
    </source>
</evidence>
<evidence type="ECO:0000256" key="1">
    <source>
        <dbReference type="ARBA" id="ARBA00004651"/>
    </source>
</evidence>
<feature type="transmembrane region" description="Helical" evidence="8">
    <location>
        <begin position="31"/>
        <end position="49"/>
    </location>
</feature>
<feature type="transmembrane region" description="Helical" evidence="8">
    <location>
        <begin position="7"/>
        <end position="25"/>
    </location>
</feature>
<dbReference type="InterPro" id="IPR002549">
    <property type="entry name" value="AI-2E-like"/>
</dbReference>
<proteinExistence type="inferred from homology"/>
<reference evidence="10" key="1">
    <citation type="journal article" date="2019" name="Int. J. Syst. Evol. Microbiol.">
        <title>The Global Catalogue of Microorganisms (GCM) 10K type strain sequencing project: providing services to taxonomists for standard genome sequencing and annotation.</title>
        <authorList>
            <consortium name="The Broad Institute Genomics Platform"/>
            <consortium name="The Broad Institute Genome Sequencing Center for Infectious Disease"/>
            <person name="Wu L."/>
            <person name="Ma J."/>
        </authorList>
    </citation>
    <scope>NUCLEOTIDE SEQUENCE [LARGE SCALE GENOMIC DNA]</scope>
    <source>
        <strain evidence="10">CCUG 64793</strain>
    </source>
</reference>
<gene>
    <name evidence="9" type="ORF">ACFQ3Q_09620</name>
</gene>
<organism evidence="9 10">
    <name type="scientific">Salegentibacter chungangensis</name>
    <dbReference type="NCBI Taxonomy" id="1335724"/>
    <lineage>
        <taxon>Bacteria</taxon>
        <taxon>Pseudomonadati</taxon>
        <taxon>Bacteroidota</taxon>
        <taxon>Flavobacteriia</taxon>
        <taxon>Flavobacteriales</taxon>
        <taxon>Flavobacteriaceae</taxon>
        <taxon>Salegentibacter</taxon>
    </lineage>
</organism>
<evidence type="ECO:0000256" key="4">
    <source>
        <dbReference type="ARBA" id="ARBA00022475"/>
    </source>
</evidence>
<keyword evidence="6 8" id="KW-1133">Transmembrane helix</keyword>
<feature type="transmembrane region" description="Helical" evidence="8">
    <location>
        <begin position="325"/>
        <end position="348"/>
    </location>
</feature>
<comment type="caution">
    <text evidence="9">The sequence shown here is derived from an EMBL/GenBank/DDBJ whole genome shotgun (WGS) entry which is preliminary data.</text>
</comment>
<evidence type="ECO:0000256" key="3">
    <source>
        <dbReference type="ARBA" id="ARBA00022448"/>
    </source>
</evidence>
<evidence type="ECO:0000256" key="6">
    <source>
        <dbReference type="ARBA" id="ARBA00022989"/>
    </source>
</evidence>
<keyword evidence="7 8" id="KW-0472">Membrane</keyword>
<keyword evidence="4" id="KW-1003">Cell membrane</keyword>